<keyword evidence="3" id="KW-0238">DNA-binding</keyword>
<dbReference type="AlphaFoldDB" id="A5DAU2"/>
<name>A5DAU2_PICGU</name>
<evidence type="ECO:0000256" key="2">
    <source>
        <dbReference type="ARBA" id="ARBA00023015"/>
    </source>
</evidence>
<dbReference type="eggNOG" id="ENOG502S7ZI">
    <property type="taxonomic scope" value="Eukaryota"/>
</dbReference>
<gene>
    <name evidence="9" type="ORF">PGUG_00397</name>
</gene>
<dbReference type="PANTHER" id="PTHR13044">
    <property type="entry name" value="ACTIVATING TRANSCRIPTION FACTOR ATF 4/5"/>
    <property type="match status" value="1"/>
</dbReference>
<dbReference type="Gene3D" id="1.20.5.170">
    <property type="match status" value="1"/>
</dbReference>
<organism evidence="9 10">
    <name type="scientific">Meyerozyma guilliermondii (strain ATCC 6260 / CBS 566 / DSM 6381 / JCM 1539 / NBRC 10279 / NRRL Y-324)</name>
    <name type="common">Yeast</name>
    <name type="synonym">Candida guilliermondii</name>
    <dbReference type="NCBI Taxonomy" id="294746"/>
    <lineage>
        <taxon>Eukaryota</taxon>
        <taxon>Fungi</taxon>
        <taxon>Dikarya</taxon>
        <taxon>Ascomycota</taxon>
        <taxon>Saccharomycotina</taxon>
        <taxon>Pichiomycetes</taxon>
        <taxon>Debaryomycetaceae</taxon>
        <taxon>Meyerozyma</taxon>
    </lineage>
</organism>
<keyword evidence="4" id="KW-0804">Transcription</keyword>
<evidence type="ECO:0000256" key="5">
    <source>
        <dbReference type="ARBA" id="ARBA00023242"/>
    </source>
</evidence>
<dbReference type="VEuPathDB" id="FungiDB:PGUG_00397"/>
<keyword evidence="10" id="KW-1185">Reference proteome</keyword>
<keyword evidence="2" id="KW-0805">Transcription regulation</keyword>
<dbReference type="InterPro" id="IPR004827">
    <property type="entry name" value="bZIP"/>
</dbReference>
<dbReference type="RefSeq" id="XP_001487020.1">
    <property type="nucleotide sequence ID" value="XM_001486970.1"/>
</dbReference>
<protein>
    <recommendedName>
        <fullName evidence="8">BZIP domain-containing protein</fullName>
    </recommendedName>
</protein>
<sequence length="177" mass="20199">MNFEASDYLNDLNVDFGNVSPTLSSNTSTSPNDLYLFSQSEFLDLDVFARDSAAPAKDVAVKLEERPEPLGVYGEDNEQDMGPNSNSSDMKRKRNTAASARFRIKKKMKEQQMIQQSKDLQEKVQALEKKLKTVEMENKCLKSLIAQQNEKRNSDWLEQIKKRSIMDASSTPFQYTN</sequence>
<evidence type="ECO:0000313" key="9">
    <source>
        <dbReference type="EMBL" id="EDK36299.1"/>
    </source>
</evidence>
<evidence type="ECO:0000313" key="10">
    <source>
        <dbReference type="Proteomes" id="UP000001997"/>
    </source>
</evidence>
<dbReference type="InterPro" id="IPR046347">
    <property type="entry name" value="bZIP_sf"/>
</dbReference>
<dbReference type="OrthoDB" id="1939598at2759"/>
<evidence type="ECO:0000256" key="4">
    <source>
        <dbReference type="ARBA" id="ARBA00023163"/>
    </source>
</evidence>
<dbReference type="GO" id="GO:0005634">
    <property type="term" value="C:nucleus"/>
    <property type="evidence" value="ECO:0007669"/>
    <property type="project" value="UniProtKB-SubCell"/>
</dbReference>
<dbReference type="Proteomes" id="UP000001997">
    <property type="component" value="Unassembled WGS sequence"/>
</dbReference>
<proteinExistence type="predicted"/>
<dbReference type="KEGG" id="pgu:PGUG_00397"/>
<feature type="coiled-coil region" evidence="6">
    <location>
        <begin position="110"/>
        <end position="151"/>
    </location>
</feature>
<dbReference type="GO" id="GO:0001228">
    <property type="term" value="F:DNA-binding transcription activator activity, RNA polymerase II-specific"/>
    <property type="evidence" value="ECO:0007669"/>
    <property type="project" value="TreeGrafter"/>
</dbReference>
<accession>A5DAU2</accession>
<dbReference type="InParanoid" id="A5DAU2"/>
<keyword evidence="5" id="KW-0539">Nucleus</keyword>
<dbReference type="GeneID" id="5129189"/>
<reference evidence="9 10" key="1">
    <citation type="journal article" date="2009" name="Nature">
        <title>Evolution of pathogenicity and sexual reproduction in eight Candida genomes.</title>
        <authorList>
            <person name="Butler G."/>
            <person name="Rasmussen M.D."/>
            <person name="Lin M.F."/>
            <person name="Santos M.A."/>
            <person name="Sakthikumar S."/>
            <person name="Munro C.A."/>
            <person name="Rheinbay E."/>
            <person name="Grabherr M."/>
            <person name="Forche A."/>
            <person name="Reedy J.L."/>
            <person name="Agrafioti I."/>
            <person name="Arnaud M.B."/>
            <person name="Bates S."/>
            <person name="Brown A.J."/>
            <person name="Brunke S."/>
            <person name="Costanzo M.C."/>
            <person name="Fitzpatrick D.A."/>
            <person name="de Groot P.W."/>
            <person name="Harris D."/>
            <person name="Hoyer L.L."/>
            <person name="Hube B."/>
            <person name="Klis F.M."/>
            <person name="Kodira C."/>
            <person name="Lennard N."/>
            <person name="Logue M.E."/>
            <person name="Martin R."/>
            <person name="Neiman A.M."/>
            <person name="Nikolaou E."/>
            <person name="Quail M.A."/>
            <person name="Quinn J."/>
            <person name="Santos M.C."/>
            <person name="Schmitzberger F.F."/>
            <person name="Sherlock G."/>
            <person name="Shah P."/>
            <person name="Silverstein K.A."/>
            <person name="Skrzypek M.S."/>
            <person name="Soll D."/>
            <person name="Staggs R."/>
            <person name="Stansfield I."/>
            <person name="Stumpf M.P."/>
            <person name="Sudbery P.E."/>
            <person name="Srikantha T."/>
            <person name="Zeng Q."/>
            <person name="Berman J."/>
            <person name="Berriman M."/>
            <person name="Heitman J."/>
            <person name="Gow N.A."/>
            <person name="Lorenz M.C."/>
            <person name="Birren B.W."/>
            <person name="Kellis M."/>
            <person name="Cuomo C.A."/>
        </authorList>
    </citation>
    <scope>NUCLEOTIDE SEQUENCE [LARGE SCALE GENOMIC DNA]</scope>
    <source>
        <strain evidence="10">ATCC 6260 / CBS 566 / DSM 6381 / JCM 1539 / NBRC 10279 / NRRL Y-324</strain>
    </source>
</reference>
<comment type="subcellular location">
    <subcellularLocation>
        <location evidence="1">Nucleus</location>
    </subcellularLocation>
</comment>
<evidence type="ECO:0000256" key="1">
    <source>
        <dbReference type="ARBA" id="ARBA00004123"/>
    </source>
</evidence>
<evidence type="ECO:0000256" key="6">
    <source>
        <dbReference type="SAM" id="Coils"/>
    </source>
</evidence>
<evidence type="ECO:0000259" key="8">
    <source>
        <dbReference type="PROSITE" id="PS00036"/>
    </source>
</evidence>
<dbReference type="EMBL" id="CH408155">
    <property type="protein sequence ID" value="EDK36299.1"/>
    <property type="molecule type" value="Genomic_DNA"/>
</dbReference>
<dbReference type="FunCoup" id="A5DAU2">
    <property type="interactions" value="2971"/>
</dbReference>
<dbReference type="Pfam" id="PF07716">
    <property type="entry name" value="bZIP_2"/>
    <property type="match status" value="1"/>
</dbReference>
<dbReference type="GO" id="GO:0000977">
    <property type="term" value="F:RNA polymerase II transcription regulatory region sequence-specific DNA binding"/>
    <property type="evidence" value="ECO:0007669"/>
    <property type="project" value="TreeGrafter"/>
</dbReference>
<feature type="region of interest" description="Disordered" evidence="7">
    <location>
        <begin position="65"/>
        <end position="98"/>
    </location>
</feature>
<dbReference type="SUPFAM" id="SSF57959">
    <property type="entry name" value="Leucine zipper domain"/>
    <property type="match status" value="1"/>
</dbReference>
<dbReference type="CDD" id="cd14705">
    <property type="entry name" value="bZIP_Zip1"/>
    <property type="match status" value="1"/>
</dbReference>
<keyword evidence="6" id="KW-0175">Coiled coil</keyword>
<dbReference type="HOGENOM" id="CLU_112526_0_0_1"/>
<dbReference type="PROSITE" id="PS00036">
    <property type="entry name" value="BZIP_BASIC"/>
    <property type="match status" value="1"/>
</dbReference>
<evidence type="ECO:0000256" key="7">
    <source>
        <dbReference type="SAM" id="MobiDB-lite"/>
    </source>
</evidence>
<dbReference type="STRING" id="294746.A5DAU2"/>
<feature type="domain" description="BZIP" evidence="8">
    <location>
        <begin position="91"/>
        <end position="105"/>
    </location>
</feature>
<dbReference type="OMA" id="NFEPIDY"/>
<dbReference type="GO" id="GO:0089713">
    <property type="term" value="C:Cbf1-Met4-Met28 complex"/>
    <property type="evidence" value="ECO:0007669"/>
    <property type="project" value="TreeGrafter"/>
</dbReference>
<dbReference type="PANTHER" id="PTHR13044:SF14">
    <property type="entry name" value="CRYPTOCEPHAL, ISOFORM A"/>
    <property type="match status" value="1"/>
</dbReference>
<evidence type="ECO:0000256" key="3">
    <source>
        <dbReference type="ARBA" id="ARBA00023125"/>
    </source>
</evidence>